<evidence type="ECO:0000313" key="1">
    <source>
        <dbReference type="EMBL" id="OGM57387.1"/>
    </source>
</evidence>
<reference evidence="1 2" key="1">
    <citation type="journal article" date="2016" name="Nat. Commun.">
        <title>Thousands of microbial genomes shed light on interconnected biogeochemical processes in an aquifer system.</title>
        <authorList>
            <person name="Anantharaman K."/>
            <person name="Brown C.T."/>
            <person name="Hug L.A."/>
            <person name="Sharon I."/>
            <person name="Castelle C.J."/>
            <person name="Probst A.J."/>
            <person name="Thomas B.C."/>
            <person name="Singh A."/>
            <person name="Wilkins M.J."/>
            <person name="Karaoz U."/>
            <person name="Brodie E.L."/>
            <person name="Williams K.H."/>
            <person name="Hubbard S.S."/>
            <person name="Banfield J.F."/>
        </authorList>
    </citation>
    <scope>NUCLEOTIDE SEQUENCE [LARGE SCALE GENOMIC DNA]</scope>
</reference>
<dbReference type="AlphaFoldDB" id="A0A1F8B066"/>
<proteinExistence type="predicted"/>
<dbReference type="EMBL" id="MGHA01000060">
    <property type="protein sequence ID" value="OGM57387.1"/>
    <property type="molecule type" value="Genomic_DNA"/>
</dbReference>
<dbReference type="Proteomes" id="UP000177501">
    <property type="component" value="Unassembled WGS sequence"/>
</dbReference>
<organism evidence="1 2">
    <name type="scientific">Candidatus Woesebacteria bacterium RIFCSPLOWO2_01_FULL_37_19</name>
    <dbReference type="NCBI Taxonomy" id="1802514"/>
    <lineage>
        <taxon>Bacteria</taxon>
        <taxon>Candidatus Woeseibacteriota</taxon>
    </lineage>
</organism>
<evidence type="ECO:0000313" key="2">
    <source>
        <dbReference type="Proteomes" id="UP000177501"/>
    </source>
</evidence>
<protein>
    <submittedName>
        <fullName evidence="1">Uncharacterized protein</fullName>
    </submittedName>
</protein>
<gene>
    <name evidence="1" type="ORF">A2955_02895</name>
</gene>
<name>A0A1F8B066_9BACT</name>
<accession>A0A1F8B066</accession>
<comment type="caution">
    <text evidence="1">The sequence shown here is derived from an EMBL/GenBank/DDBJ whole genome shotgun (WGS) entry which is preliminary data.</text>
</comment>
<dbReference type="STRING" id="1802514.A2955_02895"/>
<sequence>MSREIYRSRELEISGDGIVEIFQSEKFKKKIFGIADKLRNSDEYYESGFVVVKGLRAKSFDFATHMDVDYYSTGLGEKGLVRYNRLLEQKKIPIINLHFHKPNYWSDKYERSSYMPSKEDLSNLFYFREDIIKTLNLDGFPLGVISWVKGPSNIEMLVYQASLLSPTGYRTFMDYEACVKQCRSKEEITETLNDYGYKASFVNYSREGFSEDDKQKLNSFNLKLKSLNLNPTK</sequence>